<dbReference type="KEGG" id="wma:WM2015_2166"/>
<name>A0A0K0XXV1_9GAMM</name>
<dbReference type="RefSeq" id="WP_049726083.1">
    <property type="nucleotide sequence ID" value="NZ_CP012154.1"/>
</dbReference>
<protein>
    <submittedName>
        <fullName evidence="6">Uncharacterized protein</fullName>
    </submittedName>
</protein>
<feature type="domain" description="Predicted membrane protein YciQ-like C-terminal" evidence="5">
    <location>
        <begin position="281"/>
        <end position="512"/>
    </location>
</feature>
<dbReference type="AlphaFoldDB" id="A0A0K0XXV1"/>
<keyword evidence="2" id="KW-0472">Membrane</keyword>
<dbReference type="PATRIC" id="fig|1579979.3.peg.2213"/>
<evidence type="ECO:0000313" key="7">
    <source>
        <dbReference type="Proteomes" id="UP000066624"/>
    </source>
</evidence>
<dbReference type="InterPro" id="IPR048389">
    <property type="entry name" value="YciQ-like_C"/>
</dbReference>
<dbReference type="InterPro" id="IPR018702">
    <property type="entry name" value="DUF2207"/>
</dbReference>
<feature type="transmembrane region" description="Helical" evidence="2">
    <location>
        <begin position="426"/>
        <end position="447"/>
    </location>
</feature>
<evidence type="ECO:0000256" key="2">
    <source>
        <dbReference type="SAM" id="Phobius"/>
    </source>
</evidence>
<evidence type="ECO:0000313" key="6">
    <source>
        <dbReference type="EMBL" id="AKS42529.1"/>
    </source>
</evidence>
<feature type="domain" description="DUF2207" evidence="4">
    <location>
        <begin position="31"/>
        <end position="222"/>
    </location>
</feature>
<gene>
    <name evidence="6" type="ORF">WM2015_2166</name>
</gene>
<keyword evidence="2" id="KW-0812">Transmembrane</keyword>
<evidence type="ECO:0000256" key="1">
    <source>
        <dbReference type="SAM" id="MobiDB-lite"/>
    </source>
</evidence>
<dbReference type="Proteomes" id="UP000066624">
    <property type="component" value="Chromosome"/>
</dbReference>
<feature type="transmembrane region" description="Helical" evidence="2">
    <location>
        <begin position="398"/>
        <end position="420"/>
    </location>
</feature>
<evidence type="ECO:0000256" key="3">
    <source>
        <dbReference type="SAM" id="SignalP"/>
    </source>
</evidence>
<dbReference type="Pfam" id="PF20990">
    <property type="entry name" value="DUF2207_C"/>
    <property type="match status" value="1"/>
</dbReference>
<proteinExistence type="predicted"/>
<accession>A0A0K0XXV1</accession>
<feature type="region of interest" description="Disordered" evidence="1">
    <location>
        <begin position="550"/>
        <end position="587"/>
    </location>
</feature>
<organism evidence="6 7">
    <name type="scientific">Wenzhouxiangella marina</name>
    <dbReference type="NCBI Taxonomy" id="1579979"/>
    <lineage>
        <taxon>Bacteria</taxon>
        <taxon>Pseudomonadati</taxon>
        <taxon>Pseudomonadota</taxon>
        <taxon>Gammaproteobacteria</taxon>
        <taxon>Chromatiales</taxon>
        <taxon>Wenzhouxiangellaceae</taxon>
        <taxon>Wenzhouxiangella</taxon>
    </lineage>
</organism>
<feature type="compositionally biased region" description="Gly residues" evidence="1">
    <location>
        <begin position="566"/>
        <end position="587"/>
    </location>
</feature>
<dbReference type="EMBL" id="CP012154">
    <property type="protein sequence ID" value="AKS42529.1"/>
    <property type="molecule type" value="Genomic_DNA"/>
</dbReference>
<keyword evidence="2" id="KW-1133">Transmembrane helix</keyword>
<feature type="signal peptide" evidence="3">
    <location>
        <begin position="1"/>
        <end position="24"/>
    </location>
</feature>
<evidence type="ECO:0000259" key="5">
    <source>
        <dbReference type="Pfam" id="PF20990"/>
    </source>
</evidence>
<dbReference type="Pfam" id="PF09972">
    <property type="entry name" value="DUF2207"/>
    <property type="match status" value="1"/>
</dbReference>
<evidence type="ECO:0000259" key="4">
    <source>
        <dbReference type="Pfam" id="PF09972"/>
    </source>
</evidence>
<keyword evidence="3" id="KW-0732">Signal</keyword>
<dbReference type="STRING" id="1579979.WM2015_2166"/>
<feature type="compositionally biased region" description="Low complexity" evidence="1">
    <location>
        <begin position="550"/>
        <end position="565"/>
    </location>
</feature>
<keyword evidence="7" id="KW-1185">Reference proteome</keyword>
<feature type="chain" id="PRO_5043735957" evidence="3">
    <location>
        <begin position="25"/>
        <end position="587"/>
    </location>
</feature>
<reference evidence="6 7" key="1">
    <citation type="submission" date="2015-07" db="EMBL/GenBank/DDBJ databases">
        <authorList>
            <person name="Noorani M."/>
        </authorList>
    </citation>
    <scope>NUCLEOTIDE SEQUENCE [LARGE SCALE GENOMIC DNA]</scope>
    <source>
        <strain evidence="6 7">KCTC 42284</strain>
    </source>
</reference>
<sequence>MMARALQSLLLALLLALPGTRAQAQQADFERILSYHSDIEIQADASVIVTEEIRVRSLQDRIRRGIYRDFPTRYRDRYGNRVRVAFEVLEVLRDGRPEPWFTEHLSNGIRVNTGNDDFLPGSGDYTFTIRYRTTRQIGFFEDHDELYWNVTGLGWAFSIDKASARVRLPAPVPAADMRLDAYTGPEGSTASNATAKVTEPGVAEFQTTRLLLSGHGLTIAVGFPKGLVEAPTGWDRLKWLLIDNRAILVLLLGMIGILIFYWRSWLQKGRGPAAGVIVTQYEPPESFSPAGLRYVMKERYDQKAFTADLVALAVKGRLSIERENRLLGDRWSLIKQQPETPTELPPTEEALNTALFLDGPTVELKKSSETATRMQKVLKAHKQALHARYKGRYIEPNTSTVVTGWVASIALGIVSFILSVGGGAPLVMGGLAVLLGINILFSFLMPAPTEEGRKLRDRTEGLKRYLSVAEKEELSRLEHRSGDEPSLTPERYEALLPFAMALEVESAWTDKFTRAVGESVAEQTQQNLRWYSGSGAAAGSLSAMSQSLSSGLSSSISSASTPPGSSSGGGGGGFSGGGGGGGGGGGR</sequence>
<feature type="transmembrane region" description="Helical" evidence="2">
    <location>
        <begin position="246"/>
        <end position="262"/>
    </location>
</feature>
<dbReference type="OrthoDB" id="9767603at2"/>